<dbReference type="RefSeq" id="WP_161721113.1">
    <property type="nucleotide sequence ID" value="NZ_JAAAXI010000001.1"/>
</dbReference>
<evidence type="ECO:0000256" key="1">
    <source>
        <dbReference type="SAM" id="MobiDB-lite"/>
    </source>
</evidence>
<evidence type="ECO:0000313" key="3">
    <source>
        <dbReference type="EMBL" id="NBJ23703.1"/>
    </source>
</evidence>
<dbReference type="EMBL" id="JAAAXJ010000002">
    <property type="protein sequence ID" value="NBJ23703.1"/>
    <property type="molecule type" value="Genomic_DNA"/>
</dbReference>
<comment type="caution">
    <text evidence="3">The sequence shown here is derived from an EMBL/GenBank/DDBJ whole genome shotgun (WGS) entry which is preliminary data.</text>
</comment>
<proteinExistence type="predicted"/>
<sequence>MMKLIPFVALGLGLGACVPTTLPTYLAAPTDPAIGTRSPGYASVTAGVRNYDVVEPGDWRELNRRVAPGAGTDPERGDSDDAARRGR</sequence>
<feature type="signal peptide" evidence="2">
    <location>
        <begin position="1"/>
        <end position="27"/>
    </location>
</feature>
<protein>
    <submittedName>
        <fullName evidence="3">Uncharacterized protein</fullName>
    </submittedName>
</protein>
<dbReference type="PROSITE" id="PS51257">
    <property type="entry name" value="PROKAR_LIPOPROTEIN"/>
    <property type="match status" value="1"/>
</dbReference>
<accession>A0ABW9YX42</accession>
<gene>
    <name evidence="3" type="ORF">GR303_04965</name>
</gene>
<reference evidence="3 4" key="1">
    <citation type="submission" date="2020-01" db="EMBL/GenBank/DDBJ databases">
        <title>Microvirga sp. nov., an arsenate reduction bacterium isolated from Tibet hotspring sediments.</title>
        <authorList>
            <person name="Yuan C.-G."/>
        </authorList>
    </citation>
    <scope>NUCLEOTIDE SEQUENCE [LARGE SCALE GENOMIC DNA]</scope>
    <source>
        <strain evidence="3 4">SYSU G3D203</strain>
    </source>
</reference>
<keyword evidence="4" id="KW-1185">Reference proteome</keyword>
<dbReference type="Proteomes" id="UP000818323">
    <property type="component" value="Unassembled WGS sequence"/>
</dbReference>
<feature type="chain" id="PRO_5045735247" evidence="2">
    <location>
        <begin position="28"/>
        <end position="87"/>
    </location>
</feature>
<feature type="region of interest" description="Disordered" evidence="1">
    <location>
        <begin position="62"/>
        <end position="87"/>
    </location>
</feature>
<keyword evidence="2" id="KW-0732">Signal</keyword>
<evidence type="ECO:0000313" key="4">
    <source>
        <dbReference type="Proteomes" id="UP000818323"/>
    </source>
</evidence>
<evidence type="ECO:0000256" key="2">
    <source>
        <dbReference type="SAM" id="SignalP"/>
    </source>
</evidence>
<name>A0ABW9YX42_9HYPH</name>
<feature type="compositionally biased region" description="Basic and acidic residues" evidence="1">
    <location>
        <begin position="73"/>
        <end position="87"/>
    </location>
</feature>
<organism evidence="3 4">
    <name type="scientific">Microvirga arsenatis</name>
    <dbReference type="NCBI Taxonomy" id="2692265"/>
    <lineage>
        <taxon>Bacteria</taxon>
        <taxon>Pseudomonadati</taxon>
        <taxon>Pseudomonadota</taxon>
        <taxon>Alphaproteobacteria</taxon>
        <taxon>Hyphomicrobiales</taxon>
        <taxon>Methylobacteriaceae</taxon>
        <taxon>Microvirga</taxon>
    </lineage>
</organism>